<protein>
    <recommendedName>
        <fullName evidence="4">F-box domain-containing protein</fullName>
    </recommendedName>
</protein>
<evidence type="ECO:0008006" key="4">
    <source>
        <dbReference type="Google" id="ProtNLM"/>
    </source>
</evidence>
<sequence>MLYNDHEIPQQVEELLLNNAPPPDALTPTVNGLLEASRSQLSTIQGEMDELAKLLVTVKQRFEATQQSITKYETILSPIRRVPADILGEIFGHCLPTHRNPLFLSSEAPILPSHVCRSWRAAALSTPSLWARLHVSFPGVAPELEGESPDVLSNGTTHTNSTLALYPRIMKRRSDAVKEWLARSGASPLSLSILSYTTFPEYLAEIIHSATEMVLDVIAPSCDRWREIELTMPLDLYQKFEAKFASNKFLSLRHTRMSLDGPVYKLFGGDNIPSPPSIALLSARNLEGVFLSLPVVEAFNFSYLDKHNGMAPIWGQLTRLFLHTMISDRDLPPFLRACPRLVNCGLSTYASSHEHQLAPTVISDFQDGKDICLPHLQTFKITDAGSPSIMGNIFALFSVPELNRIDYWRFHPYFDNHSGYRAPPLVLLEAARSITSFHFDPQGLSHDSTLQCLQTIPNLRHLTIGGRPTPHKPEGMPINRRAPSFRSTTFPLEDLVPREDAQLNGTGDILLPSLESFEICEPFDHISDSTLQKFICSRVGLAAARRGISPLKRIKGHFERPMQEDISKEVKRCAAEAGVKVDLDLTYLPEHLETKNPFSVEFGLTQITRRTWIYSVLES</sequence>
<dbReference type="AlphaFoldDB" id="A0A9W8JTZ0"/>
<dbReference type="OrthoDB" id="3365698at2759"/>
<keyword evidence="3" id="KW-1185">Reference proteome</keyword>
<evidence type="ECO:0000313" key="2">
    <source>
        <dbReference type="EMBL" id="KAJ3502616.1"/>
    </source>
</evidence>
<feature type="region of interest" description="Disordered" evidence="1">
    <location>
        <begin position="463"/>
        <end position="483"/>
    </location>
</feature>
<proteinExistence type="predicted"/>
<evidence type="ECO:0000313" key="3">
    <source>
        <dbReference type="Proteomes" id="UP001148786"/>
    </source>
</evidence>
<accession>A0A9W8JTZ0</accession>
<name>A0A9W8JTZ0_9AGAR</name>
<organism evidence="2 3">
    <name type="scientific">Agrocybe chaxingu</name>
    <dbReference type="NCBI Taxonomy" id="84603"/>
    <lineage>
        <taxon>Eukaryota</taxon>
        <taxon>Fungi</taxon>
        <taxon>Dikarya</taxon>
        <taxon>Basidiomycota</taxon>
        <taxon>Agaricomycotina</taxon>
        <taxon>Agaricomycetes</taxon>
        <taxon>Agaricomycetidae</taxon>
        <taxon>Agaricales</taxon>
        <taxon>Agaricineae</taxon>
        <taxon>Strophariaceae</taxon>
        <taxon>Agrocybe</taxon>
    </lineage>
</organism>
<dbReference type="Proteomes" id="UP001148786">
    <property type="component" value="Unassembled WGS sequence"/>
</dbReference>
<gene>
    <name evidence="2" type="ORF">NLJ89_g8805</name>
</gene>
<comment type="caution">
    <text evidence="2">The sequence shown here is derived from an EMBL/GenBank/DDBJ whole genome shotgun (WGS) entry which is preliminary data.</text>
</comment>
<evidence type="ECO:0000256" key="1">
    <source>
        <dbReference type="SAM" id="MobiDB-lite"/>
    </source>
</evidence>
<dbReference type="InterPro" id="IPR032675">
    <property type="entry name" value="LRR_dom_sf"/>
</dbReference>
<reference evidence="2" key="1">
    <citation type="submission" date="2022-07" db="EMBL/GenBank/DDBJ databases">
        <title>Genome Sequence of Agrocybe chaxingu.</title>
        <authorList>
            <person name="Buettner E."/>
        </authorList>
    </citation>
    <scope>NUCLEOTIDE SEQUENCE</scope>
    <source>
        <strain evidence="2">MP-N11</strain>
    </source>
</reference>
<dbReference type="Gene3D" id="1.20.1280.50">
    <property type="match status" value="1"/>
</dbReference>
<dbReference type="EMBL" id="JANKHO010001256">
    <property type="protein sequence ID" value="KAJ3502616.1"/>
    <property type="molecule type" value="Genomic_DNA"/>
</dbReference>
<dbReference type="Gene3D" id="3.80.10.10">
    <property type="entry name" value="Ribonuclease Inhibitor"/>
    <property type="match status" value="1"/>
</dbReference>